<accession>A0A9X2J3R6</accession>
<dbReference type="InterPro" id="IPR018391">
    <property type="entry name" value="PQQ_b-propeller_rpt"/>
</dbReference>
<evidence type="ECO:0000313" key="3">
    <source>
        <dbReference type="EMBL" id="MCM8557591.1"/>
    </source>
</evidence>
<dbReference type="PANTHER" id="PTHR34512">
    <property type="entry name" value="CELL SURFACE PROTEIN"/>
    <property type="match status" value="1"/>
</dbReference>
<dbReference type="SUPFAM" id="SSF50998">
    <property type="entry name" value="Quinoprotein alcohol dehydrogenase-like"/>
    <property type="match status" value="1"/>
</dbReference>
<dbReference type="Pfam" id="PF13360">
    <property type="entry name" value="PQQ_2"/>
    <property type="match status" value="2"/>
</dbReference>
<dbReference type="InterPro" id="IPR011047">
    <property type="entry name" value="Quinoprotein_ADH-like_sf"/>
</dbReference>
<evidence type="ECO:0000313" key="4">
    <source>
        <dbReference type="Proteomes" id="UP001155128"/>
    </source>
</evidence>
<gene>
    <name evidence="3" type="ORF">NDO55_07130</name>
</gene>
<name>A0A9X2J3R6_9SPHN</name>
<dbReference type="SMART" id="SM00564">
    <property type="entry name" value="PQQ"/>
    <property type="match status" value="5"/>
</dbReference>
<proteinExistence type="predicted"/>
<reference evidence="3" key="1">
    <citation type="submission" date="2022-06" db="EMBL/GenBank/DDBJ databases">
        <title>Sphingomicrobium sedimins sp. nov., a marine bacterium isolated from tidal flat.</title>
        <authorList>
            <person name="Kim C.-H."/>
            <person name="Yoo Y."/>
            <person name="Kim J.-J."/>
        </authorList>
    </citation>
    <scope>NUCLEOTIDE SEQUENCE</scope>
    <source>
        <strain evidence="3">GRR-S6-50</strain>
    </source>
</reference>
<dbReference type="Proteomes" id="UP001155128">
    <property type="component" value="Unassembled WGS sequence"/>
</dbReference>
<feature type="chain" id="PRO_5040778522" evidence="1">
    <location>
        <begin position="16"/>
        <end position="445"/>
    </location>
</feature>
<dbReference type="InterPro" id="IPR002372">
    <property type="entry name" value="PQQ_rpt_dom"/>
</dbReference>
<feature type="signal peptide" evidence="1">
    <location>
        <begin position="1"/>
        <end position="15"/>
    </location>
</feature>
<feature type="domain" description="Pyrrolo-quinoline quinone repeat" evidence="2">
    <location>
        <begin position="128"/>
        <end position="365"/>
    </location>
</feature>
<comment type="caution">
    <text evidence="3">The sequence shown here is derived from an EMBL/GenBank/DDBJ whole genome shotgun (WGS) entry which is preliminary data.</text>
</comment>
<dbReference type="PANTHER" id="PTHR34512:SF30">
    <property type="entry name" value="OUTER MEMBRANE PROTEIN ASSEMBLY FACTOR BAMB"/>
    <property type="match status" value="1"/>
</dbReference>
<dbReference type="RefSeq" id="WP_252113774.1">
    <property type="nucleotide sequence ID" value="NZ_JAMSHT010000001.1"/>
</dbReference>
<organism evidence="3 4">
    <name type="scientific">Sphingomicrobium sediminis</name>
    <dbReference type="NCBI Taxonomy" id="2950949"/>
    <lineage>
        <taxon>Bacteria</taxon>
        <taxon>Pseudomonadati</taxon>
        <taxon>Pseudomonadota</taxon>
        <taxon>Alphaproteobacteria</taxon>
        <taxon>Sphingomonadales</taxon>
        <taxon>Sphingomonadaceae</taxon>
        <taxon>Sphingomicrobium</taxon>
    </lineage>
</organism>
<dbReference type="Gene3D" id="2.130.10.10">
    <property type="entry name" value="YVTN repeat-like/Quinoprotein amine dehydrogenase"/>
    <property type="match status" value="1"/>
</dbReference>
<dbReference type="InterPro" id="IPR015943">
    <property type="entry name" value="WD40/YVTN_repeat-like_dom_sf"/>
</dbReference>
<keyword evidence="1" id="KW-0732">Signal</keyword>
<feature type="domain" description="Pyrrolo-quinoline quinone repeat" evidence="2">
    <location>
        <begin position="382"/>
        <end position="444"/>
    </location>
</feature>
<protein>
    <submittedName>
        <fullName evidence="3">PQQ-like beta-propeller repeat protein</fullName>
    </submittedName>
</protein>
<keyword evidence="4" id="KW-1185">Reference proteome</keyword>
<dbReference type="PROSITE" id="PS51257">
    <property type="entry name" value="PROKAR_LIPOPROTEIN"/>
    <property type="match status" value="1"/>
</dbReference>
<sequence length="445" mass="46828">MMMRPFIRLSGFAVAAAMLSGCGLISLGDKNDTTPVIGERQPVLGAELDIGIDAATAALPANIPAARVNNEWSQSGGNAAKSMGHLAIADNVGLAWSQSIGQGSSSTARLASEPIVTQGRVYTMDTLGVVRAFDAQTGTLSWSTETNSSDENRDSLYGGGVAFGNGRIYATNGLGNVVSIDPANGGIFWTVTPAGPLRGAPTVDGTHVYVTTQDNQIFALSPVNGSTQWSNPASFEMAGVFGSAAPAAGRGTVVAGFSSGELNGYRYENGRLVWQDVLTRTSISRSVSSLSDIDADPVIDGGQVFALGQGGRMVALDILSGRRQWELNIAGSSTPYVAGNWVYVVTSEAQLIAIARQTGLIRWINQLPRFRNEEKRRGPIFYAGPVMAGNRLFVTGSNGALVEINADTGAFMNQRDVGQPVSLQPVVANQTLYVLTDEGRLAAYR</sequence>
<dbReference type="EMBL" id="JAMSHT010000001">
    <property type="protein sequence ID" value="MCM8557591.1"/>
    <property type="molecule type" value="Genomic_DNA"/>
</dbReference>
<dbReference type="AlphaFoldDB" id="A0A9X2J3R6"/>
<evidence type="ECO:0000256" key="1">
    <source>
        <dbReference type="SAM" id="SignalP"/>
    </source>
</evidence>
<evidence type="ECO:0000259" key="2">
    <source>
        <dbReference type="Pfam" id="PF13360"/>
    </source>
</evidence>